<name>A0A8J5I7Q4_ZINOF</name>
<comment type="caution">
    <text evidence="2">The sequence shown here is derived from an EMBL/GenBank/DDBJ whole genome shotgun (WGS) entry which is preliminary data.</text>
</comment>
<evidence type="ECO:0000313" key="2">
    <source>
        <dbReference type="EMBL" id="KAG6539031.1"/>
    </source>
</evidence>
<dbReference type="Pfam" id="PF15697">
    <property type="entry name" value="DUF4666"/>
    <property type="match status" value="1"/>
</dbReference>
<gene>
    <name evidence="2" type="ORF">ZIOFF_004183</name>
</gene>
<dbReference type="InterPro" id="IPR031421">
    <property type="entry name" value="DUF4666"/>
</dbReference>
<protein>
    <recommendedName>
        <fullName evidence="4">MAPK kinase substrate protein</fullName>
    </recommendedName>
</protein>
<dbReference type="AlphaFoldDB" id="A0A8J5I7Q4"/>
<dbReference type="EMBL" id="JACMSC010000001">
    <property type="protein sequence ID" value="KAG6539031.1"/>
    <property type="molecule type" value="Genomic_DNA"/>
</dbReference>
<dbReference type="PANTHER" id="PTHR33730:SF16">
    <property type="entry name" value="OS01G0174100 PROTEIN"/>
    <property type="match status" value="1"/>
</dbReference>
<feature type="region of interest" description="Disordered" evidence="1">
    <location>
        <begin position="32"/>
        <end position="80"/>
    </location>
</feature>
<dbReference type="Proteomes" id="UP000734854">
    <property type="component" value="Unassembled WGS sequence"/>
</dbReference>
<evidence type="ECO:0000256" key="1">
    <source>
        <dbReference type="SAM" id="MobiDB-lite"/>
    </source>
</evidence>
<evidence type="ECO:0000313" key="3">
    <source>
        <dbReference type="Proteomes" id="UP000734854"/>
    </source>
</evidence>
<evidence type="ECO:0008006" key="4">
    <source>
        <dbReference type="Google" id="ProtNLM"/>
    </source>
</evidence>
<reference evidence="2 3" key="1">
    <citation type="submission" date="2020-08" db="EMBL/GenBank/DDBJ databases">
        <title>Plant Genome Project.</title>
        <authorList>
            <person name="Zhang R.-G."/>
        </authorList>
    </citation>
    <scope>NUCLEOTIDE SEQUENCE [LARGE SCALE GENOMIC DNA]</scope>
    <source>
        <tissue evidence="2">Rhizome</tissue>
    </source>
</reference>
<keyword evidence="3" id="KW-1185">Reference proteome</keyword>
<organism evidence="2 3">
    <name type="scientific">Zingiber officinale</name>
    <name type="common">Ginger</name>
    <name type="synonym">Amomum zingiber</name>
    <dbReference type="NCBI Taxonomy" id="94328"/>
    <lineage>
        <taxon>Eukaryota</taxon>
        <taxon>Viridiplantae</taxon>
        <taxon>Streptophyta</taxon>
        <taxon>Embryophyta</taxon>
        <taxon>Tracheophyta</taxon>
        <taxon>Spermatophyta</taxon>
        <taxon>Magnoliopsida</taxon>
        <taxon>Liliopsida</taxon>
        <taxon>Zingiberales</taxon>
        <taxon>Zingiberaceae</taxon>
        <taxon>Zingiber</taxon>
    </lineage>
</organism>
<proteinExistence type="predicted"/>
<sequence>MAELRRSETTFRRSGSSGVVWDETFLSSIKKHRENGSGLPEGQLRQRTESSAVSRRSSRSPFQAHVDAGDISPAADSSSPRALCFCCPIPGKNNSTKPPRPRKR</sequence>
<accession>A0A8J5I7Q4</accession>
<dbReference type="PANTHER" id="PTHR33730">
    <property type="entry name" value="OS05G0542732 PROTEIN-RELATED"/>
    <property type="match status" value="1"/>
</dbReference>